<keyword evidence="2" id="KW-0333">Golgi apparatus</keyword>
<dbReference type="GeneID" id="300101337"/>
<evidence type="ECO:0000313" key="6">
    <source>
        <dbReference type="Proteomes" id="UP000292547"/>
    </source>
</evidence>
<dbReference type="Proteomes" id="UP000292547">
    <property type="component" value="Chromosome"/>
</dbReference>
<gene>
    <name evidence="5" type="ORF">D0Z67_20740</name>
</gene>
<dbReference type="KEGG" id="sseo:D0Z67_20740"/>
<dbReference type="Gene3D" id="1.10.3630.10">
    <property type="entry name" value="yeast vps74-n-term truncation variant domain like"/>
    <property type="match status" value="1"/>
</dbReference>
<dbReference type="InterPro" id="IPR008628">
    <property type="entry name" value="GPP34-like"/>
</dbReference>
<dbReference type="GO" id="GO:0005737">
    <property type="term" value="C:cytoplasm"/>
    <property type="evidence" value="ECO:0007669"/>
    <property type="project" value="UniProtKB-ARBA"/>
</dbReference>
<reference evidence="5 6" key="1">
    <citation type="submission" date="2018-08" db="EMBL/GenBank/DDBJ databases">
        <title>The complete genome sequence of Streptomyces seoulensis, a pioneer strain for nickel superoxide dismutase discovery.</title>
        <authorList>
            <person name="Shin J."/>
            <person name="Lee J.-S."/>
            <person name="Lee E.-J."/>
            <person name="Youn H.-D."/>
        </authorList>
    </citation>
    <scope>NUCLEOTIDE SEQUENCE [LARGE SCALE GENOMIC DNA]</scope>
    <source>
        <strain evidence="5 6">KCTC 9819</strain>
    </source>
</reference>
<dbReference type="OrthoDB" id="3871310at2"/>
<dbReference type="EMBL" id="CP032229">
    <property type="protein sequence ID" value="QBJ92479.1"/>
    <property type="molecule type" value="Genomic_DNA"/>
</dbReference>
<accession>A0A4P6TXZ8</accession>
<proteinExistence type="predicted"/>
<evidence type="ECO:0000256" key="3">
    <source>
        <dbReference type="ARBA" id="ARBA00023121"/>
    </source>
</evidence>
<dbReference type="STRING" id="73044.GCA_000725795_03566"/>
<dbReference type="RefSeq" id="WP_031181761.1">
    <property type="nucleotide sequence ID" value="NZ_CP032229.1"/>
</dbReference>
<dbReference type="InterPro" id="IPR038261">
    <property type="entry name" value="GPP34-like_sf"/>
</dbReference>
<evidence type="ECO:0000256" key="2">
    <source>
        <dbReference type="ARBA" id="ARBA00023034"/>
    </source>
</evidence>
<evidence type="ECO:0000256" key="1">
    <source>
        <dbReference type="ARBA" id="ARBA00004255"/>
    </source>
</evidence>
<dbReference type="AlphaFoldDB" id="A0A4P6TXZ8"/>
<dbReference type="GO" id="GO:0070273">
    <property type="term" value="F:phosphatidylinositol-4-phosphate binding"/>
    <property type="evidence" value="ECO:0007669"/>
    <property type="project" value="InterPro"/>
</dbReference>
<evidence type="ECO:0000313" key="5">
    <source>
        <dbReference type="EMBL" id="QBJ92479.1"/>
    </source>
</evidence>
<protein>
    <submittedName>
        <fullName evidence="5">GPP34 family phosphoprotein</fullName>
    </submittedName>
</protein>
<dbReference type="Pfam" id="PF05719">
    <property type="entry name" value="GPP34"/>
    <property type="match status" value="1"/>
</dbReference>
<dbReference type="GO" id="GO:0012505">
    <property type="term" value="C:endomembrane system"/>
    <property type="evidence" value="ECO:0007669"/>
    <property type="project" value="UniProtKB-ARBA"/>
</dbReference>
<name>A0A4P6TXZ8_STRSO</name>
<sequence length="218" mass="24077">MTTPQDLLFVALDVPADRPVEQGDLSLALAAAELLDLLFAQVVTLRDEQVVPVSGHLTGDPMLDKAAASLIRTEPYESAEDWLWRRGDGLSAAYRDELEHTEPSGSGLRQLFRRADRSVDRIDSEARRHAADRWARHEPLLVGLAAALGIEEPDHEETATTAEHAESAENAEKDKADTVDDRVAVVLAALGEALTELEGVRQRRRIEEDAFDNVWRAP</sequence>
<evidence type="ECO:0000256" key="4">
    <source>
        <dbReference type="ARBA" id="ARBA00023136"/>
    </source>
</evidence>
<keyword evidence="4" id="KW-0472">Membrane</keyword>
<comment type="subcellular location">
    <subcellularLocation>
        <location evidence="1">Golgi apparatus membrane</location>
        <topology evidence="1">Peripheral membrane protein</topology>
        <orientation evidence="1">Cytoplasmic side</orientation>
    </subcellularLocation>
</comment>
<keyword evidence="6" id="KW-1185">Reference proteome</keyword>
<organism evidence="5 6">
    <name type="scientific">Streptomyces seoulensis</name>
    <dbReference type="NCBI Taxonomy" id="73044"/>
    <lineage>
        <taxon>Bacteria</taxon>
        <taxon>Bacillati</taxon>
        <taxon>Actinomycetota</taxon>
        <taxon>Actinomycetes</taxon>
        <taxon>Kitasatosporales</taxon>
        <taxon>Streptomycetaceae</taxon>
        <taxon>Streptomyces</taxon>
    </lineage>
</organism>
<keyword evidence="3" id="KW-0446">Lipid-binding</keyword>